<sequence length="50" mass="5824">MKVENWKPFCLSVWNGFLVHIKKKKAKSWDFGCESSRKPNLEICKTLNPG</sequence>
<keyword evidence="2" id="KW-1185">Reference proteome</keyword>
<name>A0ABD1NCD6_9FABA</name>
<dbReference type="AlphaFoldDB" id="A0ABD1NCD6"/>
<organism evidence="1 2">
    <name type="scientific">Flemingia macrophylla</name>
    <dbReference type="NCBI Taxonomy" id="520843"/>
    <lineage>
        <taxon>Eukaryota</taxon>
        <taxon>Viridiplantae</taxon>
        <taxon>Streptophyta</taxon>
        <taxon>Embryophyta</taxon>
        <taxon>Tracheophyta</taxon>
        <taxon>Spermatophyta</taxon>
        <taxon>Magnoliopsida</taxon>
        <taxon>eudicotyledons</taxon>
        <taxon>Gunneridae</taxon>
        <taxon>Pentapetalae</taxon>
        <taxon>rosids</taxon>
        <taxon>fabids</taxon>
        <taxon>Fabales</taxon>
        <taxon>Fabaceae</taxon>
        <taxon>Papilionoideae</taxon>
        <taxon>50 kb inversion clade</taxon>
        <taxon>NPAAA clade</taxon>
        <taxon>indigoferoid/millettioid clade</taxon>
        <taxon>Phaseoleae</taxon>
        <taxon>Flemingia</taxon>
    </lineage>
</organism>
<dbReference type="EMBL" id="JBGMDY010000002">
    <property type="protein sequence ID" value="KAL2345769.1"/>
    <property type="molecule type" value="Genomic_DNA"/>
</dbReference>
<protein>
    <submittedName>
        <fullName evidence="1">Uncharacterized protein</fullName>
    </submittedName>
</protein>
<proteinExistence type="predicted"/>
<evidence type="ECO:0000313" key="1">
    <source>
        <dbReference type="EMBL" id="KAL2345769.1"/>
    </source>
</evidence>
<comment type="caution">
    <text evidence="1">The sequence shown here is derived from an EMBL/GenBank/DDBJ whole genome shotgun (WGS) entry which is preliminary data.</text>
</comment>
<evidence type="ECO:0000313" key="2">
    <source>
        <dbReference type="Proteomes" id="UP001603857"/>
    </source>
</evidence>
<accession>A0ABD1NCD6</accession>
<reference evidence="1 2" key="1">
    <citation type="submission" date="2024-08" db="EMBL/GenBank/DDBJ databases">
        <title>Insights into the chromosomal genome structure of Flemingia macrophylla.</title>
        <authorList>
            <person name="Ding Y."/>
            <person name="Zhao Y."/>
            <person name="Bi W."/>
            <person name="Wu M."/>
            <person name="Zhao G."/>
            <person name="Gong Y."/>
            <person name="Li W."/>
            <person name="Zhang P."/>
        </authorList>
    </citation>
    <scope>NUCLEOTIDE SEQUENCE [LARGE SCALE GENOMIC DNA]</scope>
    <source>
        <strain evidence="1">DYQJB</strain>
        <tissue evidence="1">Leaf</tissue>
    </source>
</reference>
<gene>
    <name evidence="1" type="ORF">Fmac_007054</name>
</gene>
<dbReference type="Proteomes" id="UP001603857">
    <property type="component" value="Unassembled WGS sequence"/>
</dbReference>